<dbReference type="STRING" id="1798644.A2122_00145"/>
<evidence type="ECO:0008006" key="4">
    <source>
        <dbReference type="Google" id="ProtNLM"/>
    </source>
</evidence>
<dbReference type="AlphaFoldDB" id="A0A1G2C443"/>
<dbReference type="Gene3D" id="3.30.700.10">
    <property type="entry name" value="Glycoprotein, Type 4 Pilin"/>
    <property type="match status" value="1"/>
</dbReference>
<evidence type="ECO:0000256" key="1">
    <source>
        <dbReference type="SAM" id="Phobius"/>
    </source>
</evidence>
<name>A0A1G2C443_9BACT</name>
<dbReference type="InterPro" id="IPR012902">
    <property type="entry name" value="N_methyl_site"/>
</dbReference>
<dbReference type="SUPFAM" id="SSF54523">
    <property type="entry name" value="Pili subunits"/>
    <property type="match status" value="1"/>
</dbReference>
<reference evidence="2 3" key="1">
    <citation type="journal article" date="2016" name="Nat. Commun.">
        <title>Thousands of microbial genomes shed light on interconnected biogeochemical processes in an aquifer system.</title>
        <authorList>
            <person name="Anantharaman K."/>
            <person name="Brown C.T."/>
            <person name="Hug L.A."/>
            <person name="Sharon I."/>
            <person name="Castelle C.J."/>
            <person name="Probst A.J."/>
            <person name="Thomas B.C."/>
            <person name="Singh A."/>
            <person name="Wilkins M.J."/>
            <person name="Karaoz U."/>
            <person name="Brodie E.L."/>
            <person name="Williams K.H."/>
            <person name="Hubbard S.S."/>
            <person name="Banfield J.F."/>
        </authorList>
    </citation>
    <scope>NUCLEOTIDE SEQUENCE [LARGE SCALE GENOMIC DNA]</scope>
</reference>
<proteinExistence type="predicted"/>
<dbReference type="EMBL" id="MHKU01000041">
    <property type="protein sequence ID" value="OGY96183.1"/>
    <property type="molecule type" value="Genomic_DNA"/>
</dbReference>
<keyword evidence="1" id="KW-0472">Membrane</keyword>
<protein>
    <recommendedName>
        <fullName evidence="4">Type II secretion system protein GspG C-terminal domain-containing protein</fullName>
    </recommendedName>
</protein>
<organism evidence="2 3">
    <name type="scientific">Candidatus Liptonbacteria bacterium GWB1_49_6</name>
    <dbReference type="NCBI Taxonomy" id="1798644"/>
    <lineage>
        <taxon>Bacteria</taxon>
        <taxon>Candidatus Liptoniibacteriota</taxon>
    </lineage>
</organism>
<comment type="caution">
    <text evidence="2">The sequence shown here is derived from an EMBL/GenBank/DDBJ whole genome shotgun (WGS) entry which is preliminary data.</text>
</comment>
<keyword evidence="1" id="KW-0812">Transmembrane</keyword>
<gene>
    <name evidence="2" type="ORF">A2122_00145</name>
</gene>
<dbReference type="Pfam" id="PF07963">
    <property type="entry name" value="N_methyl"/>
    <property type="match status" value="1"/>
</dbReference>
<dbReference type="NCBIfam" id="TIGR02532">
    <property type="entry name" value="IV_pilin_GFxxxE"/>
    <property type="match status" value="1"/>
</dbReference>
<dbReference type="Proteomes" id="UP000176648">
    <property type="component" value="Unassembled WGS sequence"/>
</dbReference>
<dbReference type="InterPro" id="IPR045584">
    <property type="entry name" value="Pilin-like"/>
</dbReference>
<evidence type="ECO:0000313" key="2">
    <source>
        <dbReference type="EMBL" id="OGY96183.1"/>
    </source>
</evidence>
<evidence type="ECO:0000313" key="3">
    <source>
        <dbReference type="Proteomes" id="UP000176648"/>
    </source>
</evidence>
<accession>A0A1G2C443</accession>
<keyword evidence="1" id="KW-1133">Transmembrane helix</keyword>
<sequence>MIYKVKQWMRTRGFSLIELLVAVGVLAVIGVVTVITLNPAELFKESRDTSRFSSLATLRKAITLFQANNSDPSAMGDQHVVYVSLPDEDPNCGSWGLGSFVDENGNTWQHQCAPSADLTRANGSGWIPINFESEGKSLLPALPIDPVNQLDGSYFYTYARDEAGHYEINTRTESVKYSGGN</sequence>
<feature type="transmembrane region" description="Helical" evidence="1">
    <location>
        <begin position="16"/>
        <end position="37"/>
    </location>
</feature>
<dbReference type="PROSITE" id="PS00409">
    <property type="entry name" value="PROKAR_NTER_METHYL"/>
    <property type="match status" value="1"/>
</dbReference>